<dbReference type="EMBL" id="NMUH01009472">
    <property type="protein sequence ID" value="MQM20088.1"/>
    <property type="molecule type" value="Genomic_DNA"/>
</dbReference>
<name>A0A843XK07_COLES</name>
<sequence>ISCTYRFQQLACGPFGVSFGTYISTAYLMMYYTTKFTISGDANTRVAKTSEVADNVAVTEDWLMPWQLQQPAVCGS</sequence>
<gene>
    <name evidence="1" type="ORF">Taro_053103</name>
</gene>
<comment type="caution">
    <text evidence="1">The sequence shown here is derived from an EMBL/GenBank/DDBJ whole genome shotgun (WGS) entry which is preliminary data.</text>
</comment>
<dbReference type="AlphaFoldDB" id="A0A843XK07"/>
<evidence type="ECO:0000313" key="1">
    <source>
        <dbReference type="EMBL" id="MQM20088.1"/>
    </source>
</evidence>
<accession>A0A843XK07</accession>
<organism evidence="1 2">
    <name type="scientific">Colocasia esculenta</name>
    <name type="common">Wild taro</name>
    <name type="synonym">Arum esculentum</name>
    <dbReference type="NCBI Taxonomy" id="4460"/>
    <lineage>
        <taxon>Eukaryota</taxon>
        <taxon>Viridiplantae</taxon>
        <taxon>Streptophyta</taxon>
        <taxon>Embryophyta</taxon>
        <taxon>Tracheophyta</taxon>
        <taxon>Spermatophyta</taxon>
        <taxon>Magnoliopsida</taxon>
        <taxon>Liliopsida</taxon>
        <taxon>Araceae</taxon>
        <taxon>Aroideae</taxon>
        <taxon>Colocasieae</taxon>
        <taxon>Colocasia</taxon>
    </lineage>
</organism>
<evidence type="ECO:0000313" key="2">
    <source>
        <dbReference type="Proteomes" id="UP000652761"/>
    </source>
</evidence>
<protein>
    <submittedName>
        <fullName evidence="1">Uncharacterized protein</fullName>
    </submittedName>
</protein>
<proteinExistence type="predicted"/>
<feature type="non-terminal residue" evidence="1">
    <location>
        <position position="76"/>
    </location>
</feature>
<keyword evidence="2" id="KW-1185">Reference proteome</keyword>
<dbReference type="Proteomes" id="UP000652761">
    <property type="component" value="Unassembled WGS sequence"/>
</dbReference>
<reference evidence="1" key="1">
    <citation type="submission" date="2017-07" db="EMBL/GenBank/DDBJ databases">
        <title>Taro Niue Genome Assembly and Annotation.</title>
        <authorList>
            <person name="Atibalentja N."/>
            <person name="Keating K."/>
            <person name="Fields C.J."/>
        </authorList>
    </citation>
    <scope>NUCLEOTIDE SEQUENCE</scope>
    <source>
        <strain evidence="1">Niue_2</strain>
        <tissue evidence="1">Leaf</tissue>
    </source>
</reference>